<sequence length="191" mass="21872">MELTPDTSFAQLQLPFDLPLTTQQKRRDRLQERLRSSNVSVSEFRDLAEVEALMQLSREYAAECDPDAVFDEIAARVTIASILNQRVRDYTNCFIVRKYDVPVGFALVSVLHSMYSADKYGNLDWWYVLPQHRGSRATLSLLMTFEEWARHKGAHLLFTGSRMNLRHAARTISTLTKLGYSDVGQVLVKEA</sequence>
<dbReference type="AlphaFoldDB" id="A0A6H1ZB12"/>
<name>A0A6H1ZB12_9ZZZZ</name>
<dbReference type="InterPro" id="IPR016181">
    <property type="entry name" value="Acyl_CoA_acyltransferase"/>
</dbReference>
<dbReference type="EMBL" id="MT145194">
    <property type="protein sequence ID" value="QJI05082.1"/>
    <property type="molecule type" value="Genomic_DNA"/>
</dbReference>
<evidence type="ECO:0000313" key="4">
    <source>
        <dbReference type="EMBL" id="QJH95916.1"/>
    </source>
</evidence>
<evidence type="ECO:0000313" key="2">
    <source>
        <dbReference type="EMBL" id="QJA44652.1"/>
    </source>
</evidence>
<feature type="domain" description="N-acetyltransferase" evidence="1">
    <location>
        <begin position="39"/>
        <end position="191"/>
    </location>
</feature>
<reference evidence="2" key="1">
    <citation type="submission" date="2020-03" db="EMBL/GenBank/DDBJ databases">
        <title>The deep terrestrial virosphere.</title>
        <authorList>
            <person name="Holmfeldt K."/>
            <person name="Nilsson E."/>
            <person name="Simone D."/>
            <person name="Lopez-Fernandez M."/>
            <person name="Wu X."/>
            <person name="de Brujin I."/>
            <person name="Lundin D."/>
            <person name="Andersson A."/>
            <person name="Bertilsson S."/>
            <person name="Dopson M."/>
        </authorList>
    </citation>
    <scope>NUCLEOTIDE SEQUENCE</scope>
    <source>
        <strain evidence="5">MM415A00133</strain>
        <strain evidence="3">MM415B00206</strain>
        <strain evidence="2">TM448A00125</strain>
        <strain evidence="4">TM448B00551</strain>
    </source>
</reference>
<dbReference type="EMBL" id="MT141572">
    <property type="protein sequence ID" value="QJA67488.1"/>
    <property type="molecule type" value="Genomic_DNA"/>
</dbReference>
<protein>
    <submittedName>
        <fullName evidence="2">Putative acetyltransferase</fullName>
    </submittedName>
</protein>
<proteinExistence type="predicted"/>
<dbReference type="InterPro" id="IPR000182">
    <property type="entry name" value="GNAT_dom"/>
</dbReference>
<dbReference type="PROSITE" id="PS51186">
    <property type="entry name" value="GNAT"/>
    <property type="match status" value="1"/>
</dbReference>
<dbReference type="Gene3D" id="3.40.630.30">
    <property type="match status" value="1"/>
</dbReference>
<dbReference type="SUPFAM" id="SSF55729">
    <property type="entry name" value="Acyl-CoA N-acyltransferases (Nat)"/>
    <property type="match status" value="1"/>
</dbReference>
<dbReference type="GO" id="GO:0016747">
    <property type="term" value="F:acyltransferase activity, transferring groups other than amino-acyl groups"/>
    <property type="evidence" value="ECO:0007669"/>
    <property type="project" value="InterPro"/>
</dbReference>
<evidence type="ECO:0000259" key="1">
    <source>
        <dbReference type="PROSITE" id="PS51186"/>
    </source>
</evidence>
<accession>A0A6H1ZB12</accession>
<dbReference type="Pfam" id="PF00583">
    <property type="entry name" value="Acetyltransf_1"/>
    <property type="match status" value="1"/>
</dbReference>
<gene>
    <name evidence="5" type="ORF">MM415A00133_0025</name>
    <name evidence="3" type="ORF">MM415B00206_0005</name>
    <name evidence="2" type="ORF">TM448A00125_0048</name>
    <name evidence="4" type="ORF">TM448B00551_0014</name>
</gene>
<dbReference type="EMBL" id="MT144633">
    <property type="protein sequence ID" value="QJH95916.1"/>
    <property type="molecule type" value="Genomic_DNA"/>
</dbReference>
<dbReference type="CDD" id="cd04301">
    <property type="entry name" value="NAT_SF"/>
    <property type="match status" value="1"/>
</dbReference>
<organism evidence="2">
    <name type="scientific">viral metagenome</name>
    <dbReference type="NCBI Taxonomy" id="1070528"/>
    <lineage>
        <taxon>unclassified sequences</taxon>
        <taxon>metagenomes</taxon>
        <taxon>organismal metagenomes</taxon>
    </lineage>
</organism>
<evidence type="ECO:0000313" key="5">
    <source>
        <dbReference type="EMBL" id="QJI05082.1"/>
    </source>
</evidence>
<evidence type="ECO:0000313" key="3">
    <source>
        <dbReference type="EMBL" id="QJA67488.1"/>
    </source>
</evidence>
<keyword evidence="2" id="KW-0808">Transferase</keyword>
<dbReference type="EMBL" id="MT143978">
    <property type="protein sequence ID" value="QJA44652.1"/>
    <property type="molecule type" value="Genomic_DNA"/>
</dbReference>